<protein>
    <recommendedName>
        <fullName evidence="1">CARD domain-containing protein</fullName>
    </recommendedName>
</protein>
<reference evidence="2 3" key="1">
    <citation type="submission" date="2024-01" db="EMBL/GenBank/DDBJ databases">
        <title>The genome of the rayed Mediterranean limpet Patella caerulea (Linnaeus, 1758).</title>
        <authorList>
            <person name="Anh-Thu Weber A."/>
            <person name="Halstead-Nussloch G."/>
        </authorList>
    </citation>
    <scope>NUCLEOTIDE SEQUENCE [LARGE SCALE GENOMIC DNA]</scope>
    <source>
        <strain evidence="2">AATW-2023a</strain>
        <tissue evidence="2">Whole specimen</tissue>
    </source>
</reference>
<dbReference type="Proteomes" id="UP001347796">
    <property type="component" value="Unassembled WGS sequence"/>
</dbReference>
<dbReference type="EMBL" id="JAZGQO010000006">
    <property type="protein sequence ID" value="KAK6184420.1"/>
    <property type="molecule type" value="Genomic_DNA"/>
</dbReference>
<dbReference type="InterPro" id="IPR011029">
    <property type="entry name" value="DEATH-like_dom_sf"/>
</dbReference>
<gene>
    <name evidence="2" type="ORF">SNE40_006896</name>
</gene>
<name>A0AAN8JWU7_PATCE</name>
<comment type="caution">
    <text evidence="2">The sequence shown here is derived from an EMBL/GenBank/DDBJ whole genome shotgun (WGS) entry which is preliminary data.</text>
</comment>
<dbReference type="Gene3D" id="1.10.533.10">
    <property type="entry name" value="Death Domain, Fas"/>
    <property type="match status" value="1"/>
</dbReference>
<accession>A0AAN8JWU7</accession>
<dbReference type="AlphaFoldDB" id="A0AAN8JWU7"/>
<feature type="domain" description="CARD" evidence="1">
    <location>
        <begin position="31"/>
        <end position="112"/>
    </location>
</feature>
<evidence type="ECO:0000259" key="1">
    <source>
        <dbReference type="Pfam" id="PF00619"/>
    </source>
</evidence>
<organism evidence="2 3">
    <name type="scientific">Patella caerulea</name>
    <name type="common">Rayed Mediterranean limpet</name>
    <dbReference type="NCBI Taxonomy" id="87958"/>
    <lineage>
        <taxon>Eukaryota</taxon>
        <taxon>Metazoa</taxon>
        <taxon>Spiralia</taxon>
        <taxon>Lophotrochozoa</taxon>
        <taxon>Mollusca</taxon>
        <taxon>Gastropoda</taxon>
        <taxon>Patellogastropoda</taxon>
        <taxon>Patelloidea</taxon>
        <taxon>Patellidae</taxon>
        <taxon>Patella</taxon>
    </lineage>
</organism>
<dbReference type="SUPFAM" id="SSF47986">
    <property type="entry name" value="DEATH domain"/>
    <property type="match status" value="1"/>
</dbReference>
<dbReference type="GO" id="GO:0042981">
    <property type="term" value="P:regulation of apoptotic process"/>
    <property type="evidence" value="ECO:0007669"/>
    <property type="project" value="InterPro"/>
</dbReference>
<evidence type="ECO:0000313" key="2">
    <source>
        <dbReference type="EMBL" id="KAK6184420.1"/>
    </source>
</evidence>
<proteinExistence type="predicted"/>
<dbReference type="InterPro" id="IPR001315">
    <property type="entry name" value="CARD"/>
</dbReference>
<sequence>MAGPVTRSQTKAKVERGEMKPEHLEIWTELQEFLINEFKNNPEELMRILFSQKIIDTDDKEMARKEKRENLNKGVATKLVEILCDRGDMVLPRIIKALKPTYGKVAKRLEKQLANLEGSNEENCSIPVQESGR</sequence>
<keyword evidence="3" id="KW-1185">Reference proteome</keyword>
<dbReference type="Pfam" id="PF00619">
    <property type="entry name" value="CARD"/>
    <property type="match status" value="1"/>
</dbReference>
<evidence type="ECO:0000313" key="3">
    <source>
        <dbReference type="Proteomes" id="UP001347796"/>
    </source>
</evidence>